<reference evidence="2 3" key="2">
    <citation type="journal article" date="2017" name="Genome Biol.">
        <title>New reference genome sequences of hot pepper reveal the massive evolution of plant disease-resistance genes by retroduplication.</title>
        <authorList>
            <person name="Kim S."/>
            <person name="Park J."/>
            <person name="Yeom S.I."/>
            <person name="Kim Y.M."/>
            <person name="Seo E."/>
            <person name="Kim K.T."/>
            <person name="Kim M.S."/>
            <person name="Lee J.M."/>
            <person name="Cheong K."/>
            <person name="Shin H.S."/>
            <person name="Kim S.B."/>
            <person name="Han K."/>
            <person name="Lee J."/>
            <person name="Park M."/>
            <person name="Lee H.A."/>
            <person name="Lee H.Y."/>
            <person name="Lee Y."/>
            <person name="Oh S."/>
            <person name="Lee J.H."/>
            <person name="Choi E."/>
            <person name="Choi E."/>
            <person name="Lee S.E."/>
            <person name="Jeon J."/>
            <person name="Kim H."/>
            <person name="Choi G."/>
            <person name="Song H."/>
            <person name="Lee J."/>
            <person name="Lee S.C."/>
            <person name="Kwon J.K."/>
            <person name="Lee H.Y."/>
            <person name="Koo N."/>
            <person name="Hong Y."/>
            <person name="Kim R.W."/>
            <person name="Kang W.H."/>
            <person name="Huh J.H."/>
            <person name="Kang B.C."/>
            <person name="Yang T.J."/>
            <person name="Lee Y.H."/>
            <person name="Bennetzen J.L."/>
            <person name="Choi D."/>
        </authorList>
    </citation>
    <scope>NUCLEOTIDE SEQUENCE [LARGE SCALE GENOMIC DNA]</scope>
    <source>
        <strain evidence="3">cv. CM334</strain>
    </source>
</reference>
<keyword evidence="1" id="KW-0812">Transmembrane</keyword>
<dbReference type="Proteomes" id="UP000222542">
    <property type="component" value="Unassembled WGS sequence"/>
</dbReference>
<dbReference type="PANTHER" id="PTHR33133">
    <property type="entry name" value="OS08G0107100 PROTEIN-RELATED"/>
    <property type="match status" value="1"/>
</dbReference>
<dbReference type="PANTHER" id="PTHR33133:SF21">
    <property type="entry name" value="TRANSMEMBRANE PROTEIN"/>
    <property type="match status" value="1"/>
</dbReference>
<dbReference type="OMA" id="FIGHGME"/>
<evidence type="ECO:0000256" key="1">
    <source>
        <dbReference type="SAM" id="Phobius"/>
    </source>
</evidence>
<proteinExistence type="predicted"/>
<evidence type="ECO:0008006" key="4">
    <source>
        <dbReference type="Google" id="ProtNLM"/>
    </source>
</evidence>
<protein>
    <recommendedName>
        <fullName evidence="4">Transmembrane protein</fullName>
    </recommendedName>
</protein>
<feature type="transmembrane region" description="Helical" evidence="1">
    <location>
        <begin position="104"/>
        <end position="127"/>
    </location>
</feature>
<evidence type="ECO:0000313" key="3">
    <source>
        <dbReference type="Proteomes" id="UP000222542"/>
    </source>
</evidence>
<feature type="transmembrane region" description="Helical" evidence="1">
    <location>
        <begin position="276"/>
        <end position="299"/>
    </location>
</feature>
<dbReference type="GO" id="GO:0016020">
    <property type="term" value="C:membrane"/>
    <property type="evidence" value="ECO:0000318"/>
    <property type="project" value="GO_Central"/>
</dbReference>
<feature type="transmembrane region" description="Helical" evidence="1">
    <location>
        <begin position="39"/>
        <end position="61"/>
    </location>
</feature>
<keyword evidence="1" id="KW-0472">Membrane</keyword>
<reference evidence="2 3" key="1">
    <citation type="journal article" date="2014" name="Nat. Genet.">
        <title>Genome sequence of the hot pepper provides insights into the evolution of pungency in Capsicum species.</title>
        <authorList>
            <person name="Kim S."/>
            <person name="Park M."/>
            <person name="Yeom S.I."/>
            <person name="Kim Y.M."/>
            <person name="Lee J.M."/>
            <person name="Lee H.A."/>
            <person name="Seo E."/>
            <person name="Choi J."/>
            <person name="Cheong K."/>
            <person name="Kim K.T."/>
            <person name="Jung K."/>
            <person name="Lee G.W."/>
            <person name="Oh S.K."/>
            <person name="Bae C."/>
            <person name="Kim S.B."/>
            <person name="Lee H.Y."/>
            <person name="Kim S.Y."/>
            <person name="Kim M.S."/>
            <person name="Kang B.C."/>
            <person name="Jo Y.D."/>
            <person name="Yang H.B."/>
            <person name="Jeong H.J."/>
            <person name="Kang W.H."/>
            <person name="Kwon J.K."/>
            <person name="Shin C."/>
            <person name="Lim J.Y."/>
            <person name="Park J.H."/>
            <person name="Huh J.H."/>
            <person name="Kim J.S."/>
            <person name="Kim B.D."/>
            <person name="Cohen O."/>
            <person name="Paran I."/>
            <person name="Suh M.C."/>
            <person name="Lee S.B."/>
            <person name="Kim Y.K."/>
            <person name="Shin Y."/>
            <person name="Noh S.J."/>
            <person name="Park J."/>
            <person name="Seo Y.S."/>
            <person name="Kwon S.Y."/>
            <person name="Kim H.A."/>
            <person name="Park J.M."/>
            <person name="Kim H.J."/>
            <person name="Choi S.B."/>
            <person name="Bosland P.W."/>
            <person name="Reeves G."/>
            <person name="Jo S.H."/>
            <person name="Lee B.W."/>
            <person name="Cho H.T."/>
            <person name="Choi H.S."/>
            <person name="Lee M.S."/>
            <person name="Yu Y."/>
            <person name="Do Choi Y."/>
            <person name="Park B.S."/>
            <person name="van Deynze A."/>
            <person name="Ashrafi H."/>
            <person name="Hill T."/>
            <person name="Kim W.T."/>
            <person name="Pai H.S."/>
            <person name="Ahn H.K."/>
            <person name="Yeam I."/>
            <person name="Giovannoni J.J."/>
            <person name="Rose J.K."/>
            <person name="Sorensen I."/>
            <person name="Lee S.J."/>
            <person name="Kim R.W."/>
            <person name="Choi I.Y."/>
            <person name="Choi B.S."/>
            <person name="Lim J.S."/>
            <person name="Lee Y.H."/>
            <person name="Choi D."/>
        </authorList>
    </citation>
    <scope>NUCLEOTIDE SEQUENCE [LARGE SCALE GENOMIC DNA]</scope>
    <source>
        <strain evidence="3">cv. CM334</strain>
    </source>
</reference>
<comment type="caution">
    <text evidence="2">The sequence shown here is derived from an EMBL/GenBank/DDBJ whole genome shotgun (WGS) entry which is preliminary data.</text>
</comment>
<organism evidence="2 3">
    <name type="scientific">Capsicum annuum</name>
    <name type="common">Capsicum pepper</name>
    <dbReference type="NCBI Taxonomy" id="4072"/>
    <lineage>
        <taxon>Eukaryota</taxon>
        <taxon>Viridiplantae</taxon>
        <taxon>Streptophyta</taxon>
        <taxon>Embryophyta</taxon>
        <taxon>Tracheophyta</taxon>
        <taxon>Spermatophyta</taxon>
        <taxon>Magnoliopsida</taxon>
        <taxon>eudicotyledons</taxon>
        <taxon>Gunneridae</taxon>
        <taxon>Pentapetalae</taxon>
        <taxon>asterids</taxon>
        <taxon>lamiids</taxon>
        <taxon>Solanales</taxon>
        <taxon>Solanaceae</taxon>
        <taxon>Solanoideae</taxon>
        <taxon>Capsiceae</taxon>
        <taxon>Capsicum</taxon>
    </lineage>
</organism>
<dbReference type="EMBL" id="AYRZ02000007">
    <property type="protein sequence ID" value="PHT75238.1"/>
    <property type="molecule type" value="Genomic_DNA"/>
</dbReference>
<name>A0A2G2YZQ6_CAPAN</name>
<keyword evidence="3" id="KW-1185">Reference proteome</keyword>
<feature type="transmembrane region" description="Helical" evidence="1">
    <location>
        <begin position="226"/>
        <end position="246"/>
    </location>
</feature>
<evidence type="ECO:0000313" key="2">
    <source>
        <dbReference type="EMBL" id="PHT75238.1"/>
    </source>
</evidence>
<accession>A0A2G2YZQ6</accession>
<dbReference type="AlphaFoldDB" id="A0A2G2YZQ6"/>
<sequence>MPTGENSDHIIQEPNNTFLLVKIIFNSFKIIFSTKKISFFLFLFLSFPLSFLIFSFCFITFPLKNRVQHLEELSLSSSIHVESEHLLEEANKEAKSLLFIKCLFFFPIFLLSFFTAVAAVNVTFSVLSKDGKSTIITALRVARIRVLVTSICVYATMLTCTIVPGMVVTVFETYPIIHVIIVVFGSALELHLMAITSLALVISINEGIYGFDAIRVGSGLMEGKRVIGWVLSGLFVIFSGFLRGTMEMAMTMRMDGSDFEIFESTVVIGLLWDNMVWIFIYSLMVQWSFVVTTIFYFHLNKRDSIKCARDGGFSLV</sequence>
<keyword evidence="1" id="KW-1133">Transmembrane helix</keyword>
<feature type="transmembrane region" description="Helical" evidence="1">
    <location>
        <begin position="177"/>
        <end position="205"/>
    </location>
</feature>
<dbReference type="Gramene" id="PHT75238">
    <property type="protein sequence ID" value="PHT75238"/>
    <property type="gene ID" value="T459_18760"/>
</dbReference>
<gene>
    <name evidence="2" type="ORF">T459_18760</name>
</gene>
<feature type="transmembrane region" description="Helical" evidence="1">
    <location>
        <begin position="147"/>
        <end position="171"/>
    </location>
</feature>